<organism evidence="10 12">
    <name type="scientific">Adineta ricciae</name>
    <name type="common">Rotifer</name>
    <dbReference type="NCBI Taxonomy" id="249248"/>
    <lineage>
        <taxon>Eukaryota</taxon>
        <taxon>Metazoa</taxon>
        <taxon>Spiralia</taxon>
        <taxon>Gnathifera</taxon>
        <taxon>Rotifera</taxon>
        <taxon>Eurotatoria</taxon>
        <taxon>Bdelloidea</taxon>
        <taxon>Adinetida</taxon>
        <taxon>Adinetidae</taxon>
        <taxon>Adineta</taxon>
    </lineage>
</organism>
<keyword evidence="6" id="KW-0675">Receptor</keyword>
<dbReference type="PANTHER" id="PTHR24243:SF230">
    <property type="entry name" value="G-PROTEIN COUPLED RECEPTORS FAMILY 1 PROFILE DOMAIN-CONTAINING PROTEIN"/>
    <property type="match status" value="1"/>
</dbReference>
<keyword evidence="3 8" id="KW-1133">Transmembrane helix</keyword>
<evidence type="ECO:0000256" key="6">
    <source>
        <dbReference type="ARBA" id="ARBA00023170"/>
    </source>
</evidence>
<sequence length="325" mass="37476">MSSATITSLTIAYQKVVICMGIPILFLGLIGGIFNVFVFLSLRTFRQSSCAFYLTIMSTLNIVQLITGLLSRILISGFDIDLTRSSMFYCKVRTFIFQIAAANSFACICLATIDQYFATCARPRWRQWSNIRLARRLLIVIILLIVIEQVPCLIYYDQKRLLSSNETICTTTTGDFDKFNTYFNYLVVGNLLPQTIACTFGILAHRNIQQISYRTAPLVRRELDKQLSAMVLVQVCYMCVILSSHFVIYMIAVYGNIKDSIVQMQINLVYVVSLCLYYSHFAFPFYIYMIVSERFRRQFKYVAFKMHMDCWRPDRVGPDILTNST</sequence>
<gene>
    <name evidence="11" type="ORF">EDS130_LOCUS24252</name>
    <name evidence="10" type="ORF">XAT740_LOCUS7388</name>
</gene>
<proteinExistence type="predicted"/>
<dbReference type="Gene3D" id="1.20.1070.10">
    <property type="entry name" value="Rhodopsin 7-helix transmembrane proteins"/>
    <property type="match status" value="1"/>
</dbReference>
<evidence type="ECO:0000313" key="12">
    <source>
        <dbReference type="Proteomes" id="UP000663828"/>
    </source>
</evidence>
<accession>A0A813YSY0</accession>
<feature type="transmembrane region" description="Helical" evidence="8">
    <location>
        <begin position="182"/>
        <end position="206"/>
    </location>
</feature>
<dbReference type="Proteomes" id="UP000663852">
    <property type="component" value="Unassembled WGS sequence"/>
</dbReference>
<keyword evidence="12" id="KW-1185">Reference proteome</keyword>
<dbReference type="AlphaFoldDB" id="A0A813YSY0"/>
<evidence type="ECO:0000256" key="8">
    <source>
        <dbReference type="SAM" id="Phobius"/>
    </source>
</evidence>
<comment type="caution">
    <text evidence="10">The sequence shown here is derived from an EMBL/GenBank/DDBJ whole genome shotgun (WGS) entry which is preliminary data.</text>
</comment>
<dbReference type="GO" id="GO:0004930">
    <property type="term" value="F:G protein-coupled receptor activity"/>
    <property type="evidence" value="ECO:0007669"/>
    <property type="project" value="UniProtKB-KW"/>
</dbReference>
<dbReference type="Proteomes" id="UP000663828">
    <property type="component" value="Unassembled WGS sequence"/>
</dbReference>
<keyword evidence="5 8" id="KW-0472">Membrane</keyword>
<evidence type="ECO:0000256" key="5">
    <source>
        <dbReference type="ARBA" id="ARBA00023136"/>
    </source>
</evidence>
<dbReference type="EMBL" id="CAJNOJ010000137">
    <property type="protein sequence ID" value="CAF1181240.1"/>
    <property type="molecule type" value="Genomic_DNA"/>
</dbReference>
<dbReference type="SUPFAM" id="SSF81321">
    <property type="entry name" value="Family A G protein-coupled receptor-like"/>
    <property type="match status" value="1"/>
</dbReference>
<evidence type="ECO:0000256" key="3">
    <source>
        <dbReference type="ARBA" id="ARBA00022989"/>
    </source>
</evidence>
<dbReference type="OrthoDB" id="10033130at2759"/>
<feature type="transmembrane region" description="Helical" evidence="8">
    <location>
        <begin position="12"/>
        <end position="40"/>
    </location>
</feature>
<feature type="transmembrane region" description="Helical" evidence="8">
    <location>
        <begin position="52"/>
        <end position="75"/>
    </location>
</feature>
<protein>
    <recommendedName>
        <fullName evidence="9">G-protein coupled receptors family 1 profile domain-containing protein</fullName>
    </recommendedName>
</protein>
<evidence type="ECO:0000256" key="2">
    <source>
        <dbReference type="ARBA" id="ARBA00022692"/>
    </source>
</evidence>
<dbReference type="EMBL" id="CAJNOR010000352">
    <property type="protein sequence ID" value="CAF0888623.1"/>
    <property type="molecule type" value="Genomic_DNA"/>
</dbReference>
<dbReference type="InterPro" id="IPR017452">
    <property type="entry name" value="GPCR_Rhodpsn_7TM"/>
</dbReference>
<evidence type="ECO:0000313" key="11">
    <source>
        <dbReference type="EMBL" id="CAF1181240.1"/>
    </source>
</evidence>
<keyword evidence="7" id="KW-0807">Transducer</keyword>
<name>A0A813YSY0_ADIRI</name>
<feature type="domain" description="G-protein coupled receptors family 1 profile" evidence="9">
    <location>
        <begin position="31"/>
        <end position="288"/>
    </location>
</feature>
<dbReference type="GO" id="GO:0005886">
    <property type="term" value="C:plasma membrane"/>
    <property type="evidence" value="ECO:0007669"/>
    <property type="project" value="TreeGrafter"/>
</dbReference>
<feature type="transmembrane region" description="Helical" evidence="8">
    <location>
        <begin position="268"/>
        <end position="291"/>
    </location>
</feature>
<dbReference type="PANTHER" id="PTHR24243">
    <property type="entry name" value="G-PROTEIN COUPLED RECEPTOR"/>
    <property type="match status" value="1"/>
</dbReference>
<dbReference type="Pfam" id="PF00001">
    <property type="entry name" value="7tm_1"/>
    <property type="match status" value="1"/>
</dbReference>
<dbReference type="InterPro" id="IPR000276">
    <property type="entry name" value="GPCR_Rhodpsn"/>
</dbReference>
<evidence type="ECO:0000313" key="10">
    <source>
        <dbReference type="EMBL" id="CAF0888623.1"/>
    </source>
</evidence>
<feature type="transmembrane region" description="Helical" evidence="8">
    <location>
        <begin position="95"/>
        <end position="117"/>
    </location>
</feature>
<dbReference type="PROSITE" id="PS50262">
    <property type="entry name" value="G_PROTEIN_RECEP_F1_2"/>
    <property type="match status" value="1"/>
</dbReference>
<reference evidence="10" key="1">
    <citation type="submission" date="2021-02" db="EMBL/GenBank/DDBJ databases">
        <authorList>
            <person name="Nowell W R."/>
        </authorList>
    </citation>
    <scope>NUCLEOTIDE SEQUENCE</scope>
</reference>
<evidence type="ECO:0000256" key="4">
    <source>
        <dbReference type="ARBA" id="ARBA00023040"/>
    </source>
</evidence>
<evidence type="ECO:0000256" key="7">
    <source>
        <dbReference type="ARBA" id="ARBA00023224"/>
    </source>
</evidence>
<keyword evidence="2 8" id="KW-0812">Transmembrane</keyword>
<evidence type="ECO:0000256" key="1">
    <source>
        <dbReference type="ARBA" id="ARBA00004141"/>
    </source>
</evidence>
<feature type="transmembrane region" description="Helical" evidence="8">
    <location>
        <begin position="137"/>
        <end position="156"/>
    </location>
</feature>
<keyword evidence="4" id="KW-0297">G-protein coupled receptor</keyword>
<evidence type="ECO:0000259" key="9">
    <source>
        <dbReference type="PROSITE" id="PS50262"/>
    </source>
</evidence>
<comment type="subcellular location">
    <subcellularLocation>
        <location evidence="1">Membrane</location>
        <topology evidence="1">Multi-pass membrane protein</topology>
    </subcellularLocation>
</comment>
<feature type="transmembrane region" description="Helical" evidence="8">
    <location>
        <begin position="227"/>
        <end position="248"/>
    </location>
</feature>